<evidence type="ECO:0000313" key="2">
    <source>
        <dbReference type="EMBL" id="NIE47521.1"/>
    </source>
</evidence>
<dbReference type="InterPro" id="IPR001584">
    <property type="entry name" value="Integrase_cat-core"/>
</dbReference>
<feature type="domain" description="Integrase catalytic" evidence="1">
    <location>
        <begin position="56"/>
        <end position="243"/>
    </location>
</feature>
<dbReference type="GO" id="GO:0003676">
    <property type="term" value="F:nucleic acid binding"/>
    <property type="evidence" value="ECO:0007669"/>
    <property type="project" value="InterPro"/>
</dbReference>
<accession>A0A6G5A953</accession>
<dbReference type="PROSITE" id="PS50994">
    <property type="entry name" value="INTEGRASE"/>
    <property type="match status" value="1"/>
</dbReference>
<dbReference type="InterPro" id="IPR012337">
    <property type="entry name" value="RNaseH-like_sf"/>
</dbReference>
<dbReference type="AlphaFoldDB" id="A0A6G5A953"/>
<proteinExistence type="predicted"/>
<dbReference type="Pfam" id="PF18701">
    <property type="entry name" value="DUF5641"/>
    <property type="match status" value="1"/>
</dbReference>
<sequence length="358" mass="41735">MHGGVAATLTHLRTKFWIVRARQMVIYVIKKCIACRRFNSRPMAQEIPPLPADRIIQTRPFDTVGIDFAGPLNAREEKSKKITKFYIVIFTCAVTRAIQLELVKRMSSEAFIQAFRRFVARRGLCTTIYSDNARAFKKSEKEMNKILKMEDERVQQYTSNLKIKWKFIVELAPWWGGFYERLIRSFKTSMAKTIGARLLDEEELRTVVVEAEGVLNNRPLTYVYDDPNEPQPITPADVIGGRQAMNKQEENRLGEYSLLNYWSARKQAMITWWTRWKKEYLRELKCASRKTERHTNVQEGDVLLLGEARKRTQWKLCKVEKIFPGKDGLVRTCLLRTPEGKLVKRPIQLLYSLEGCFG</sequence>
<dbReference type="PANTHER" id="PTHR47331">
    <property type="entry name" value="PHD-TYPE DOMAIN-CONTAINING PROTEIN"/>
    <property type="match status" value="1"/>
</dbReference>
<dbReference type="Gene3D" id="3.30.420.10">
    <property type="entry name" value="Ribonuclease H-like superfamily/Ribonuclease H"/>
    <property type="match status" value="1"/>
</dbReference>
<name>A0A6G5A953_RHIMP</name>
<dbReference type="InterPro" id="IPR036397">
    <property type="entry name" value="RNaseH_sf"/>
</dbReference>
<dbReference type="Pfam" id="PF17921">
    <property type="entry name" value="Integrase_H2C2"/>
    <property type="match status" value="1"/>
</dbReference>
<evidence type="ECO:0000259" key="1">
    <source>
        <dbReference type="PROSITE" id="PS50994"/>
    </source>
</evidence>
<dbReference type="InterPro" id="IPR040676">
    <property type="entry name" value="DUF5641"/>
</dbReference>
<dbReference type="SUPFAM" id="SSF53098">
    <property type="entry name" value="Ribonuclease H-like"/>
    <property type="match status" value="1"/>
</dbReference>
<dbReference type="GO" id="GO:0015074">
    <property type="term" value="P:DNA integration"/>
    <property type="evidence" value="ECO:0007669"/>
    <property type="project" value="InterPro"/>
</dbReference>
<dbReference type="VEuPathDB" id="VectorBase:LOC119169243"/>
<reference evidence="2" key="1">
    <citation type="submission" date="2020-03" db="EMBL/GenBank/DDBJ databases">
        <title>A transcriptome and proteome of the tick Rhipicephalus microplus shaped by the genetic composition of its hosts and developmental stage.</title>
        <authorList>
            <person name="Garcia G.R."/>
            <person name="Ribeiro J.M.C."/>
            <person name="Maruyama S.R."/>
            <person name="Gardinasse L.G."/>
            <person name="Nelson K."/>
            <person name="Ferreira B.R."/>
            <person name="Andrade T.G."/>
            <person name="Santos I.K.F.M."/>
        </authorList>
    </citation>
    <scope>NUCLEOTIDE SEQUENCE</scope>
    <source>
        <strain evidence="2">NSGR</strain>
        <tissue evidence="2">Salivary glands</tissue>
    </source>
</reference>
<dbReference type="OrthoDB" id="5919196at2759"/>
<protein>
    <submittedName>
        <fullName evidence="2">Putative tick transposon</fullName>
    </submittedName>
</protein>
<organism evidence="2">
    <name type="scientific">Rhipicephalus microplus</name>
    <name type="common">Cattle tick</name>
    <name type="synonym">Boophilus microplus</name>
    <dbReference type="NCBI Taxonomy" id="6941"/>
    <lineage>
        <taxon>Eukaryota</taxon>
        <taxon>Metazoa</taxon>
        <taxon>Ecdysozoa</taxon>
        <taxon>Arthropoda</taxon>
        <taxon>Chelicerata</taxon>
        <taxon>Arachnida</taxon>
        <taxon>Acari</taxon>
        <taxon>Parasitiformes</taxon>
        <taxon>Ixodida</taxon>
        <taxon>Ixodoidea</taxon>
        <taxon>Ixodidae</taxon>
        <taxon>Rhipicephalinae</taxon>
        <taxon>Rhipicephalus</taxon>
        <taxon>Boophilus</taxon>
    </lineage>
</organism>
<dbReference type="InterPro" id="IPR041588">
    <property type="entry name" value="Integrase_H2C2"/>
</dbReference>
<dbReference type="EMBL" id="GIKN01005248">
    <property type="protein sequence ID" value="NIE47521.1"/>
    <property type="molecule type" value="Transcribed_RNA"/>
</dbReference>